<dbReference type="InterPro" id="IPR042815">
    <property type="entry name" value="DRC10"/>
</dbReference>
<feature type="coiled-coil region" evidence="12">
    <location>
        <begin position="265"/>
        <end position="360"/>
    </location>
</feature>
<feature type="compositionally biased region" description="Polar residues" evidence="13">
    <location>
        <begin position="160"/>
        <end position="173"/>
    </location>
</feature>
<proteinExistence type="inferred from homology"/>
<protein>
    <recommendedName>
        <fullName evidence="4">Dynein regulatory complex protein 10</fullName>
    </recommendedName>
    <alternativeName>
        <fullName evidence="10">IQ domain-containing protein D</fullName>
    </alternativeName>
</protein>
<dbReference type="InterPro" id="IPR000048">
    <property type="entry name" value="IQ_motif_EF-hand-BS"/>
</dbReference>
<evidence type="ECO:0000256" key="12">
    <source>
        <dbReference type="SAM" id="Coils"/>
    </source>
</evidence>
<evidence type="ECO:0000256" key="2">
    <source>
        <dbReference type="ARBA" id="ARBA00004611"/>
    </source>
</evidence>
<evidence type="ECO:0000256" key="4">
    <source>
        <dbReference type="ARBA" id="ARBA00021752"/>
    </source>
</evidence>
<feature type="region of interest" description="Disordered" evidence="13">
    <location>
        <begin position="132"/>
        <end position="173"/>
    </location>
</feature>
<sequence length="480" mass="55952">MALSMTATIPVEPTMNMKLVHRPQPPSKGQAAPMHVQPSFRFQNLRLDPSRALEPARKKLTTVEAQRVMSVFDETIRRLEIVTLLPFIMQNIDRFGVSLGGELVELLKHHSVVISSYDDIRQELDIQLDRRAAMQKSPDPIDDAEKEMGGTDEVDEEPRQSSAYSARSAHSTNSQLEATMRNLSLVAQQLSHSTRNVLRAFSLNPAIMTVIQAEMSQRGSECKALLQFLHELKEILMHKLLTTPEEERERIAYLKEISKRERQSAVIIEKLEADLKEKNDDKEEEIRKKNNVIKKLQNELHQIEKFSEEHIRRIRADAEKQEAADEKNSDGKRQKLQTEVGQLRSQLQNATMEHRESESELRRKKYKIETEVENWIQRYDQELGERQDEYEEIDAVYTEEKKQLHELEERFNTLEKEYVGIMQERRLAREKREKAERELAMMVKASTTIQAFWRSYKVRKALKQRKKKGGKKAGKKKGKK</sequence>
<evidence type="ECO:0000256" key="11">
    <source>
        <dbReference type="ARBA" id="ARBA00046836"/>
    </source>
</evidence>
<evidence type="ECO:0000256" key="10">
    <source>
        <dbReference type="ARBA" id="ARBA00032180"/>
    </source>
</evidence>
<comment type="function">
    <text evidence="1">Component of the nexin-dynein regulatory complex (N-DRC), a key regulator of ciliary/flagellar motility which maintains the alignment and integrity of the distal axoneme and regulates microtubule sliding in motile axonemes.</text>
</comment>
<evidence type="ECO:0000256" key="1">
    <source>
        <dbReference type="ARBA" id="ARBA00003029"/>
    </source>
</evidence>
<comment type="subcellular location">
    <subcellularLocation>
        <location evidence="2">Cytoplasm</location>
        <location evidence="2">Cytoskeleton</location>
        <location evidence="2">Flagellum axoneme</location>
    </subcellularLocation>
</comment>
<dbReference type="CDD" id="cd23767">
    <property type="entry name" value="IQCD"/>
    <property type="match status" value="1"/>
</dbReference>
<comment type="similarity">
    <text evidence="3">Belongs to the DRC10 family.</text>
</comment>
<evidence type="ECO:0000313" key="15">
    <source>
        <dbReference type="Proteomes" id="UP001374579"/>
    </source>
</evidence>
<evidence type="ECO:0000256" key="7">
    <source>
        <dbReference type="ARBA" id="ARBA00023069"/>
    </source>
</evidence>
<dbReference type="PANTHER" id="PTHR31598">
    <property type="entry name" value="IQ DOMAIN-CONTAINING PROTEIN D"/>
    <property type="match status" value="1"/>
</dbReference>
<dbReference type="PANTHER" id="PTHR31598:SF1">
    <property type="entry name" value="DYNEIN REGULATORY COMPLEX PROTEIN 10"/>
    <property type="match status" value="1"/>
</dbReference>
<keyword evidence="6" id="KW-0282">Flagellum</keyword>
<keyword evidence="15" id="KW-1185">Reference proteome</keyword>
<evidence type="ECO:0000256" key="8">
    <source>
        <dbReference type="ARBA" id="ARBA00023212"/>
    </source>
</evidence>
<dbReference type="AlphaFoldDB" id="A0AAN9FXI9"/>
<accession>A0AAN9FXI9</accession>
<keyword evidence="5" id="KW-0963">Cytoplasm</keyword>
<dbReference type="PROSITE" id="PS50096">
    <property type="entry name" value="IQ"/>
    <property type="match status" value="1"/>
</dbReference>
<evidence type="ECO:0000256" key="9">
    <source>
        <dbReference type="ARBA" id="ARBA00023273"/>
    </source>
</evidence>
<evidence type="ECO:0000313" key="14">
    <source>
        <dbReference type="EMBL" id="KAK7088608.1"/>
    </source>
</evidence>
<keyword evidence="8" id="KW-0206">Cytoskeleton</keyword>
<gene>
    <name evidence="14" type="ORF">V1264_022512</name>
</gene>
<dbReference type="Pfam" id="PF00612">
    <property type="entry name" value="IQ"/>
    <property type="match status" value="1"/>
</dbReference>
<keyword evidence="7" id="KW-0969">Cilium</keyword>
<evidence type="ECO:0000256" key="6">
    <source>
        <dbReference type="ARBA" id="ARBA00022846"/>
    </source>
</evidence>
<dbReference type="EMBL" id="JBAMIC010004070">
    <property type="protein sequence ID" value="KAK7088608.1"/>
    <property type="molecule type" value="Genomic_DNA"/>
</dbReference>
<name>A0AAN9FXI9_9CAEN</name>
<keyword evidence="12" id="KW-0175">Coiled coil</keyword>
<feature type="coiled-coil region" evidence="12">
    <location>
        <begin position="390"/>
        <end position="445"/>
    </location>
</feature>
<evidence type="ECO:0000256" key="13">
    <source>
        <dbReference type="SAM" id="MobiDB-lite"/>
    </source>
</evidence>
<keyword evidence="9" id="KW-0966">Cell projection</keyword>
<feature type="compositionally biased region" description="Acidic residues" evidence="13">
    <location>
        <begin position="140"/>
        <end position="156"/>
    </location>
</feature>
<reference evidence="14 15" key="1">
    <citation type="submission" date="2024-02" db="EMBL/GenBank/DDBJ databases">
        <title>Chromosome-scale genome assembly of the rough periwinkle Littorina saxatilis.</title>
        <authorList>
            <person name="De Jode A."/>
            <person name="Faria R."/>
            <person name="Formenti G."/>
            <person name="Sims Y."/>
            <person name="Smith T.P."/>
            <person name="Tracey A."/>
            <person name="Wood J.M.D."/>
            <person name="Zagrodzka Z.B."/>
            <person name="Johannesson K."/>
            <person name="Butlin R.K."/>
            <person name="Leder E.H."/>
        </authorList>
    </citation>
    <scope>NUCLEOTIDE SEQUENCE [LARGE SCALE GENOMIC DNA]</scope>
    <source>
        <strain evidence="14">Snail1</strain>
        <tissue evidence="14">Muscle</tissue>
    </source>
</reference>
<dbReference type="Proteomes" id="UP001374579">
    <property type="component" value="Unassembled WGS sequence"/>
</dbReference>
<evidence type="ECO:0000256" key="5">
    <source>
        <dbReference type="ARBA" id="ARBA00022490"/>
    </source>
</evidence>
<comment type="caution">
    <text evidence="14">The sequence shown here is derived from an EMBL/GenBank/DDBJ whole genome shotgun (WGS) entry which is preliminary data.</text>
</comment>
<comment type="subunit">
    <text evidence="11">Component of the nexin-dynein regulatory complex (N-DRC). Interacts with CFAP52.</text>
</comment>
<organism evidence="14 15">
    <name type="scientific">Littorina saxatilis</name>
    <dbReference type="NCBI Taxonomy" id="31220"/>
    <lineage>
        <taxon>Eukaryota</taxon>
        <taxon>Metazoa</taxon>
        <taxon>Spiralia</taxon>
        <taxon>Lophotrochozoa</taxon>
        <taxon>Mollusca</taxon>
        <taxon>Gastropoda</taxon>
        <taxon>Caenogastropoda</taxon>
        <taxon>Littorinimorpha</taxon>
        <taxon>Littorinoidea</taxon>
        <taxon>Littorinidae</taxon>
        <taxon>Littorina</taxon>
    </lineage>
</organism>
<evidence type="ECO:0000256" key="3">
    <source>
        <dbReference type="ARBA" id="ARBA00009071"/>
    </source>
</evidence>